<dbReference type="InterPro" id="IPR022039">
    <property type="entry name" value="MKT1_C"/>
</dbReference>
<dbReference type="Pfam" id="PF00752">
    <property type="entry name" value="XPG_N"/>
    <property type="match status" value="1"/>
</dbReference>
<evidence type="ECO:0000313" key="4">
    <source>
        <dbReference type="EMBL" id="KAH3674591.1"/>
    </source>
</evidence>
<evidence type="ECO:0000259" key="3">
    <source>
        <dbReference type="SMART" id="SM00485"/>
    </source>
</evidence>
<feature type="domain" description="XPG N-terminal" evidence="3">
    <location>
        <begin position="7"/>
        <end position="103"/>
    </location>
</feature>
<protein>
    <recommendedName>
        <fullName evidence="3">XPG N-terminal domain-containing protein</fullName>
    </recommendedName>
</protein>
<accession>A0A9P8PM59</accession>
<dbReference type="Pfam" id="PF12246">
    <property type="entry name" value="MKT1_C"/>
    <property type="match status" value="1"/>
</dbReference>
<dbReference type="Proteomes" id="UP000769528">
    <property type="component" value="Unassembled WGS sequence"/>
</dbReference>
<keyword evidence="1" id="KW-0810">Translation regulation</keyword>
<dbReference type="GO" id="GO:0006417">
    <property type="term" value="P:regulation of translation"/>
    <property type="evidence" value="ECO:0007669"/>
    <property type="project" value="UniProtKB-KW"/>
</dbReference>
<dbReference type="PANTHER" id="PTHR11081:SF32">
    <property type="entry name" value="POST-TRANSCRIPTIONAL REGULATOR MKT1"/>
    <property type="match status" value="1"/>
</dbReference>
<dbReference type="GO" id="GO:0003730">
    <property type="term" value="F:mRNA 3'-UTR binding"/>
    <property type="evidence" value="ECO:0007669"/>
    <property type="project" value="TreeGrafter"/>
</dbReference>
<reference evidence="4" key="1">
    <citation type="journal article" date="2021" name="Open Biol.">
        <title>Shared evolutionary footprints suggest mitochondrial oxidative damage underlies multiple complex I losses in fungi.</title>
        <authorList>
            <person name="Schikora-Tamarit M.A."/>
            <person name="Marcet-Houben M."/>
            <person name="Nosek J."/>
            <person name="Gabaldon T."/>
        </authorList>
    </citation>
    <scope>NUCLEOTIDE SEQUENCE</scope>
    <source>
        <strain evidence="4">CBS6341</strain>
    </source>
</reference>
<dbReference type="GO" id="GO:0004518">
    <property type="term" value="F:nuclease activity"/>
    <property type="evidence" value="ECO:0007669"/>
    <property type="project" value="InterPro"/>
</dbReference>
<dbReference type="InterPro" id="IPR006084">
    <property type="entry name" value="XPG/Rad2"/>
</dbReference>
<dbReference type="OrthoDB" id="17262at2759"/>
<comment type="caution">
    <text evidence="4">The sequence shown here is derived from an EMBL/GenBank/DDBJ whole genome shotgun (WGS) entry which is preliminary data.</text>
</comment>
<name>A0A9P8PM59_9ASCO</name>
<dbReference type="PANTHER" id="PTHR11081">
    <property type="entry name" value="FLAP ENDONUCLEASE FAMILY MEMBER"/>
    <property type="match status" value="1"/>
</dbReference>
<dbReference type="Gene3D" id="3.40.50.1010">
    <property type="entry name" value="5'-nuclease"/>
    <property type="match status" value="1"/>
</dbReference>
<gene>
    <name evidence="4" type="ORF">WICMUC_003137</name>
</gene>
<dbReference type="SMART" id="SM00485">
    <property type="entry name" value="XPGN"/>
    <property type="match status" value="1"/>
</dbReference>
<dbReference type="InterPro" id="IPR022040">
    <property type="entry name" value="MKT1_N"/>
</dbReference>
<comment type="similarity">
    <text evidence="2">Belongs to the XPG/RAD2 endonuclease family.</text>
</comment>
<dbReference type="InterPro" id="IPR029060">
    <property type="entry name" value="PIN-like_dom_sf"/>
</dbReference>
<evidence type="ECO:0000313" key="5">
    <source>
        <dbReference type="Proteomes" id="UP000769528"/>
    </source>
</evidence>
<organism evidence="4 5">
    <name type="scientific">Wickerhamomyces mucosus</name>
    <dbReference type="NCBI Taxonomy" id="1378264"/>
    <lineage>
        <taxon>Eukaryota</taxon>
        <taxon>Fungi</taxon>
        <taxon>Dikarya</taxon>
        <taxon>Ascomycota</taxon>
        <taxon>Saccharomycotina</taxon>
        <taxon>Saccharomycetes</taxon>
        <taxon>Phaffomycetales</taxon>
        <taxon>Wickerhamomycetaceae</taxon>
        <taxon>Wickerhamomyces</taxon>
    </lineage>
</organism>
<proteinExistence type="inferred from homology"/>
<sequence length="726" mass="84414">MVFFPLVKSLDSFIFERVLTSALPIEVLKDARVGIDVNHYLSKVLHPKKEQLVDSVGGFPYSLKSSLESDFTTFKEYNIKPVFVFSGHHIADQFNFKYSKDQNTAEVHRHKQWNLYQSYESQNRRRYNNLPVPSSDNFRELFSNFNYETIFTELISIFHEHSIEYLIAPYFSWAQLIYLYEQDFIDTIYGPNELLLSSSIDKFIVALEPTHQKDFRYVDRVKFLKDFNLTHQQLLDLAVSIGCDLQPVTLPIYQGFPLNKLFDVGLDILTQTGGNLYNALFQTDDKSLLDRFQRGVIAFQSIPVLKTNGKVEISNHDESGSLASTPPVDAHEIIGQRLPHEYYFYESVGLIQPKILEAIVYGKYIEKAPLDGGASQQYKTLLKLVTKNFKNKEINLLTQSMARYYQVKKINYLKWFDDEETPLENKLSISIFNKINSIVVRSDESNFSLKKLLTTLKDLTLGDSLIRIDDDSKKLNKNYEVISTSLLRELFLLEFFTIKDQKIVSNDWSELLSFLAELDEENIEEYLLLLIFFKLNAFKLTEPFNKTELSSAVLLISRLATFIQINQRNVQYTGPISKNLLSFRSAINLIKTSSRELFESIVVSSFTNNEVNKLVKSNEDLRSLVHEFPFQKVTPSTIFGLIVQTIIEEYIEKKEPVQEVKSRVFKHFNDTSNDPFVNISKDFDRFLKFFSDIWQIVNKLNEKKLIDEETFEIFTKSNKIMNDFIL</sequence>
<evidence type="ECO:0000256" key="2">
    <source>
        <dbReference type="ARBA" id="ARBA00024023"/>
    </source>
</evidence>
<dbReference type="AlphaFoldDB" id="A0A9P8PM59"/>
<reference evidence="4" key="2">
    <citation type="submission" date="2021-01" db="EMBL/GenBank/DDBJ databases">
        <authorList>
            <person name="Schikora-Tamarit M.A."/>
        </authorList>
    </citation>
    <scope>NUCLEOTIDE SEQUENCE</scope>
    <source>
        <strain evidence="4">CBS6341</strain>
    </source>
</reference>
<evidence type="ECO:0000256" key="1">
    <source>
        <dbReference type="ARBA" id="ARBA00022845"/>
    </source>
</evidence>
<dbReference type="InterPro" id="IPR006085">
    <property type="entry name" value="XPG_DNA_repair_N"/>
</dbReference>
<dbReference type="Pfam" id="PF12247">
    <property type="entry name" value="MKT1_N"/>
    <property type="match status" value="1"/>
</dbReference>
<dbReference type="SUPFAM" id="SSF88723">
    <property type="entry name" value="PIN domain-like"/>
    <property type="match status" value="1"/>
</dbReference>
<dbReference type="CDD" id="cd09858">
    <property type="entry name" value="PIN_MKT1"/>
    <property type="match status" value="1"/>
</dbReference>
<dbReference type="EMBL" id="JAEUBF010000845">
    <property type="protein sequence ID" value="KAH3674591.1"/>
    <property type="molecule type" value="Genomic_DNA"/>
</dbReference>
<keyword evidence="5" id="KW-1185">Reference proteome</keyword>